<evidence type="ECO:0000313" key="3">
    <source>
        <dbReference type="EMBL" id="KAH0739124.1"/>
    </source>
</evidence>
<evidence type="ECO:0000313" key="4">
    <source>
        <dbReference type="Proteomes" id="UP000826656"/>
    </source>
</evidence>
<keyword evidence="1" id="KW-0520">NAD</keyword>
<dbReference type="PANTHER" id="PTHR32009">
    <property type="entry name" value="TMV RESISTANCE PROTEIN N-LIKE"/>
    <property type="match status" value="1"/>
</dbReference>
<gene>
    <name evidence="3" type="ORF">KY290_037829</name>
</gene>
<dbReference type="InterPro" id="IPR000157">
    <property type="entry name" value="TIR_dom"/>
</dbReference>
<dbReference type="PANTHER" id="PTHR32009:SF156">
    <property type="entry name" value="TOLL_INTERLEUKIN-1 RECEPTOR-LIKE PROTEIN ISOFORM X1"/>
    <property type="match status" value="1"/>
</dbReference>
<dbReference type="SMART" id="SM00255">
    <property type="entry name" value="TIR"/>
    <property type="match status" value="1"/>
</dbReference>
<evidence type="ECO:0000259" key="2">
    <source>
        <dbReference type="PROSITE" id="PS50104"/>
    </source>
</evidence>
<dbReference type="InterPro" id="IPR035897">
    <property type="entry name" value="Toll_tir_struct_dom_sf"/>
</dbReference>
<dbReference type="Pfam" id="PF01582">
    <property type="entry name" value="TIR"/>
    <property type="match status" value="1"/>
</dbReference>
<feature type="domain" description="TIR" evidence="2">
    <location>
        <begin position="15"/>
        <end position="166"/>
    </location>
</feature>
<dbReference type="SUPFAM" id="SSF52200">
    <property type="entry name" value="Toll/Interleukin receptor TIR domain"/>
    <property type="match status" value="1"/>
</dbReference>
<keyword evidence="4" id="KW-1185">Reference proteome</keyword>
<dbReference type="Gene3D" id="3.40.50.10140">
    <property type="entry name" value="Toll/interleukin-1 receptor homology (TIR) domain"/>
    <property type="match status" value="1"/>
</dbReference>
<sequence length="166" mass="18744">MNTQFVVGETSSSYLSYDIFLNFRGEDTRKTFTGHLYTQLCQVGVHTFINDEELRKGDVISIELEKAIEQSRVSIVVFSKNYASSSWCLDELVKILNCREGLNQVVLPIFYDVDPSQVRKQTGCFGEALAKNKERSFGAERVEKWKAALTEAANLCGWDLINVTDG</sequence>
<protein>
    <recommendedName>
        <fullName evidence="2">TIR domain-containing protein</fullName>
    </recommendedName>
</protein>
<proteinExistence type="predicted"/>
<dbReference type="PROSITE" id="PS50104">
    <property type="entry name" value="TIR"/>
    <property type="match status" value="1"/>
</dbReference>
<organism evidence="3 4">
    <name type="scientific">Solanum tuberosum</name>
    <name type="common">Potato</name>
    <dbReference type="NCBI Taxonomy" id="4113"/>
    <lineage>
        <taxon>Eukaryota</taxon>
        <taxon>Viridiplantae</taxon>
        <taxon>Streptophyta</taxon>
        <taxon>Embryophyta</taxon>
        <taxon>Tracheophyta</taxon>
        <taxon>Spermatophyta</taxon>
        <taxon>Magnoliopsida</taxon>
        <taxon>eudicotyledons</taxon>
        <taxon>Gunneridae</taxon>
        <taxon>Pentapetalae</taxon>
        <taxon>asterids</taxon>
        <taxon>lamiids</taxon>
        <taxon>Solanales</taxon>
        <taxon>Solanaceae</taxon>
        <taxon>Solanoideae</taxon>
        <taxon>Solaneae</taxon>
        <taxon>Solanum</taxon>
    </lineage>
</organism>
<name>A0ABQ7TXW0_SOLTU</name>
<comment type="caution">
    <text evidence="3">The sequence shown here is derived from an EMBL/GenBank/DDBJ whole genome shotgun (WGS) entry which is preliminary data.</text>
</comment>
<evidence type="ECO:0000256" key="1">
    <source>
        <dbReference type="ARBA" id="ARBA00023027"/>
    </source>
</evidence>
<dbReference type="EMBL" id="JAIVGD010000028">
    <property type="protein sequence ID" value="KAH0739124.1"/>
    <property type="molecule type" value="Genomic_DNA"/>
</dbReference>
<reference evidence="3 4" key="1">
    <citation type="journal article" date="2021" name="bioRxiv">
        <title>Chromosome-scale and haplotype-resolved genome assembly of a tetraploid potato cultivar.</title>
        <authorList>
            <person name="Sun H."/>
            <person name="Jiao W.-B."/>
            <person name="Krause K."/>
            <person name="Campoy J.A."/>
            <person name="Goel M."/>
            <person name="Folz-Donahue K."/>
            <person name="Kukat C."/>
            <person name="Huettel B."/>
            <person name="Schneeberger K."/>
        </authorList>
    </citation>
    <scope>NUCLEOTIDE SEQUENCE [LARGE SCALE GENOMIC DNA]</scope>
    <source>
        <strain evidence="3">SolTubOtavaFocal</strain>
        <tissue evidence="3">Leaves</tissue>
    </source>
</reference>
<dbReference type="Proteomes" id="UP000826656">
    <property type="component" value="Unassembled WGS sequence"/>
</dbReference>
<accession>A0ABQ7TXW0</accession>